<dbReference type="Proteomes" id="UP001386955">
    <property type="component" value="Unassembled WGS sequence"/>
</dbReference>
<dbReference type="AlphaFoldDB" id="A0AAN9SDH8"/>
<proteinExistence type="predicted"/>
<protein>
    <submittedName>
        <fullName evidence="1">Uncharacterized protein</fullName>
    </submittedName>
</protein>
<reference evidence="1 2" key="1">
    <citation type="submission" date="2024-01" db="EMBL/GenBank/DDBJ databases">
        <title>The genomes of 5 underutilized Papilionoideae crops provide insights into root nodulation and disease resistanc.</title>
        <authorList>
            <person name="Jiang F."/>
        </authorList>
    </citation>
    <scope>NUCLEOTIDE SEQUENCE [LARGE SCALE GENOMIC DNA]</scope>
    <source>
        <strain evidence="1">DUOXIRENSHENG_FW03</strain>
        <tissue evidence="1">Leaves</tissue>
    </source>
</reference>
<accession>A0AAN9SDH8</accession>
<sequence length="76" mass="8504">MTVGAGVINGQWRRQHSSDISGRRIKLQRLEPKGLKVGEAHEYLHDIGIVSIQRSIDNSGDLYSVIPYTVFVCCFS</sequence>
<comment type="caution">
    <text evidence="1">The sequence shown here is derived from an EMBL/GenBank/DDBJ whole genome shotgun (WGS) entry which is preliminary data.</text>
</comment>
<keyword evidence="2" id="KW-1185">Reference proteome</keyword>
<evidence type="ECO:0000313" key="1">
    <source>
        <dbReference type="EMBL" id="KAK7394291.1"/>
    </source>
</evidence>
<evidence type="ECO:0000313" key="2">
    <source>
        <dbReference type="Proteomes" id="UP001386955"/>
    </source>
</evidence>
<gene>
    <name evidence="1" type="ORF">VNO78_14813</name>
</gene>
<organism evidence="1 2">
    <name type="scientific">Psophocarpus tetragonolobus</name>
    <name type="common">Winged bean</name>
    <name type="synonym">Dolichos tetragonolobus</name>
    <dbReference type="NCBI Taxonomy" id="3891"/>
    <lineage>
        <taxon>Eukaryota</taxon>
        <taxon>Viridiplantae</taxon>
        <taxon>Streptophyta</taxon>
        <taxon>Embryophyta</taxon>
        <taxon>Tracheophyta</taxon>
        <taxon>Spermatophyta</taxon>
        <taxon>Magnoliopsida</taxon>
        <taxon>eudicotyledons</taxon>
        <taxon>Gunneridae</taxon>
        <taxon>Pentapetalae</taxon>
        <taxon>rosids</taxon>
        <taxon>fabids</taxon>
        <taxon>Fabales</taxon>
        <taxon>Fabaceae</taxon>
        <taxon>Papilionoideae</taxon>
        <taxon>50 kb inversion clade</taxon>
        <taxon>NPAAA clade</taxon>
        <taxon>indigoferoid/millettioid clade</taxon>
        <taxon>Phaseoleae</taxon>
        <taxon>Psophocarpus</taxon>
    </lineage>
</organism>
<dbReference type="EMBL" id="JAYMYS010000004">
    <property type="protein sequence ID" value="KAK7394291.1"/>
    <property type="molecule type" value="Genomic_DNA"/>
</dbReference>
<name>A0AAN9SDH8_PSOTE</name>